<evidence type="ECO:0000313" key="3">
    <source>
        <dbReference type="Proteomes" id="UP001203512"/>
    </source>
</evidence>
<dbReference type="InterPro" id="IPR022062">
    <property type="entry name" value="DUF3618"/>
</dbReference>
<dbReference type="EMBL" id="JALKHS010000011">
    <property type="protein sequence ID" value="MCK0532671.1"/>
    <property type="molecule type" value="Genomic_DNA"/>
</dbReference>
<proteinExistence type="predicted"/>
<accession>A0ABT0DZX0</accession>
<reference evidence="2 3" key="1">
    <citation type="submission" date="2022-04" db="EMBL/GenBank/DDBJ databases">
        <authorList>
            <person name="Huq M.A."/>
        </authorList>
    </citation>
    <scope>NUCLEOTIDE SEQUENCE [LARGE SCALE GENOMIC DNA]</scope>
    <source>
        <strain evidence="2 3">MAH-33</strain>
    </source>
</reference>
<feature type="region of interest" description="Disordered" evidence="1">
    <location>
        <begin position="232"/>
        <end position="302"/>
    </location>
</feature>
<protein>
    <submittedName>
        <fullName evidence="2">DUF3618 domain-containing protein</fullName>
    </submittedName>
</protein>
<evidence type="ECO:0000313" key="2">
    <source>
        <dbReference type="EMBL" id="MCK0532671.1"/>
    </source>
</evidence>
<feature type="compositionally biased region" description="Basic and acidic residues" evidence="1">
    <location>
        <begin position="250"/>
        <end position="267"/>
    </location>
</feature>
<name>A0ABT0DZX0_9SPHN</name>
<sequence length="302" mass="33545">MTDTLERDPDAIERDIRRTQEDMSRTIDKIGDQLTPRKIFDALLDKADENNVDARMLLDGARRNPIALGLIAAGTIWLISDKDSKFPSLPSRSGGREQQPRDLDVHHRDYVSHMSAVEMWEGEDFAAYQRRRDQARANYLMLERRADEDDSSFRQRLDELTDRFREKRHAWAESSSRAGQATARGASQAASRAQDLYESNPLVGGLIAAAVGAALGSALPISRVEQEKLGSLGEKARTMASEQKQGLTDTLREKKDDLVGRVDDKLQQGDNTGSQPGNQSTGDAFHAQHDQGSARDFGAPKI</sequence>
<gene>
    <name evidence="2" type="ORF">MU848_13870</name>
</gene>
<dbReference type="Pfam" id="PF12277">
    <property type="entry name" value="DUF3618"/>
    <property type="match status" value="1"/>
</dbReference>
<feature type="compositionally biased region" description="Polar residues" evidence="1">
    <location>
        <begin position="268"/>
        <end position="282"/>
    </location>
</feature>
<keyword evidence="3" id="KW-1185">Reference proteome</keyword>
<dbReference type="Proteomes" id="UP001203512">
    <property type="component" value="Unassembled WGS sequence"/>
</dbReference>
<evidence type="ECO:0000256" key="1">
    <source>
        <dbReference type="SAM" id="MobiDB-lite"/>
    </source>
</evidence>
<comment type="caution">
    <text evidence="2">The sequence shown here is derived from an EMBL/GenBank/DDBJ whole genome shotgun (WGS) entry which is preliminary data.</text>
</comment>
<dbReference type="RefSeq" id="WP_247233426.1">
    <property type="nucleotide sequence ID" value="NZ_JALKHS010000011.1"/>
</dbReference>
<organism evidence="2 3">
    <name type="scientific">Sphingobium agri</name>
    <dbReference type="NCBI Taxonomy" id="2933566"/>
    <lineage>
        <taxon>Bacteria</taxon>
        <taxon>Pseudomonadati</taxon>
        <taxon>Pseudomonadota</taxon>
        <taxon>Alphaproteobacteria</taxon>
        <taxon>Sphingomonadales</taxon>
        <taxon>Sphingomonadaceae</taxon>
        <taxon>Sphingobium</taxon>
    </lineage>
</organism>